<protein>
    <recommendedName>
        <fullName evidence="6">Prolyl endopeptidase</fullName>
        <ecNumber evidence="6">3.4.21.-</ecNumber>
    </recommendedName>
</protein>
<keyword evidence="2 6" id="KW-0645">Protease</keyword>
<sequence length="803" mass="91256">MLLFRAFLGARHPLGLRFAHRRVAAAATSVKPNPSPPPPPPTPPRPPQRPAPFSMHGITWQDPYSWMSNLSDSVSMRHMDAHMEQEEKYTEAVMASAGGDRLQRKIQIEMAPRMSSELCTPPVQWGPWIYYRRVQEGKPFPVLCRRKASLQEEFMSYNAPSAGFDYTSGKRIEQKLLDYNTEAERFGGYSYEESSEISPDHRFLAYTMYDKEKDSFTLSVRDLASGTLLERPRADRVANLCWAKNGQALLYTVTNNDKRPHRIFCSMLGSTKDDVLILEESDENVYVNIRNTKDFQFITVNIFSNTSSKVYLIKAAEPLIKMTLVWVCEPHSNCIIEHHHEHLYLFTNAAKGGVPVDSHYLLRASFEDSISMNWEVNSISRNWEVVFLEEPAISFEDVDFCDTHMVLVLKEGKRYRLCSISLPVLMATQGPVHLEVLNPCFLPLPEHVCQIQFGPNYDYYSSVMRFVISSPVMPDAVVDYNLLNGKWKVVQQQNVLLERTKTLYGVASFGSTKPQSSKNVNVAADSDNSDGTWNELTEFYACEYYDVLSEDGVMVPLTVVYSRRHKQEDSPALLHGHGAYGELLDKRWRIELKSLLDRGWVIAYADVRGGGGGGRKWHHDGMRFKKQNSVMDYISCSVFLIKEGIVHKNKLAGWGCSVGGLLVAAAINAHPELFRAAILKAPFLDPVNTLLYPILPLTPVDYEEFGYPFDLEDFLSIQKYSPYENIHKDVLYPSVMVTSSFNTRFGFWEAAKWAARVRELTTHDSLHPVVLNLTANLVEDSKYSQNKELAMEIAFLIKMVADP</sequence>
<evidence type="ECO:0000259" key="9">
    <source>
        <dbReference type="Pfam" id="PF02897"/>
    </source>
</evidence>
<dbReference type="Gene3D" id="3.40.50.1820">
    <property type="entry name" value="alpha/beta hydrolase"/>
    <property type="match status" value="1"/>
</dbReference>
<dbReference type="PRINTS" id="PR00862">
    <property type="entry name" value="PROLIGOPTASE"/>
</dbReference>
<dbReference type="InterPro" id="IPR002470">
    <property type="entry name" value="Peptidase_S9A"/>
</dbReference>
<accession>A0AAP0BM47</accession>
<dbReference type="Pfam" id="PF00326">
    <property type="entry name" value="Peptidase_S9"/>
    <property type="match status" value="1"/>
</dbReference>
<dbReference type="PANTHER" id="PTHR11757">
    <property type="entry name" value="PROTEASE FAMILY S9A OLIGOPEPTIDASE"/>
    <property type="match status" value="1"/>
</dbReference>
<feature type="domain" description="Peptidase S9 prolyl oligopeptidase catalytic" evidence="8">
    <location>
        <begin position="591"/>
        <end position="799"/>
    </location>
</feature>
<dbReference type="AlphaFoldDB" id="A0AAP0BM47"/>
<keyword evidence="11" id="KW-1185">Reference proteome</keyword>
<dbReference type="SUPFAM" id="SSF53474">
    <property type="entry name" value="alpha/beta-Hydrolases"/>
    <property type="match status" value="1"/>
</dbReference>
<dbReference type="SUPFAM" id="SSF50993">
    <property type="entry name" value="Peptidase/esterase 'gauge' domain"/>
    <property type="match status" value="1"/>
</dbReference>
<dbReference type="GO" id="GO:0006508">
    <property type="term" value="P:proteolysis"/>
    <property type="evidence" value="ECO:0007669"/>
    <property type="project" value="UniProtKB-KW"/>
</dbReference>
<evidence type="ECO:0000313" key="10">
    <source>
        <dbReference type="EMBL" id="KAK8941469.1"/>
    </source>
</evidence>
<dbReference type="Gene3D" id="2.130.10.120">
    <property type="entry name" value="Prolyl oligopeptidase, N-terminal domain"/>
    <property type="match status" value="1"/>
</dbReference>
<feature type="compositionally biased region" description="Pro residues" evidence="7">
    <location>
        <begin position="33"/>
        <end position="50"/>
    </location>
</feature>
<reference evidence="10 11" key="1">
    <citation type="journal article" date="2022" name="Nat. Plants">
        <title>Genomes of leafy and leafless Platanthera orchids illuminate the evolution of mycoheterotrophy.</title>
        <authorList>
            <person name="Li M.H."/>
            <person name="Liu K.W."/>
            <person name="Li Z."/>
            <person name="Lu H.C."/>
            <person name="Ye Q.L."/>
            <person name="Zhang D."/>
            <person name="Wang J.Y."/>
            <person name="Li Y.F."/>
            <person name="Zhong Z.M."/>
            <person name="Liu X."/>
            <person name="Yu X."/>
            <person name="Liu D.K."/>
            <person name="Tu X.D."/>
            <person name="Liu B."/>
            <person name="Hao Y."/>
            <person name="Liao X.Y."/>
            <person name="Jiang Y.T."/>
            <person name="Sun W.H."/>
            <person name="Chen J."/>
            <person name="Chen Y.Q."/>
            <person name="Ai Y."/>
            <person name="Zhai J.W."/>
            <person name="Wu S.S."/>
            <person name="Zhou Z."/>
            <person name="Hsiao Y.Y."/>
            <person name="Wu W.L."/>
            <person name="Chen Y.Y."/>
            <person name="Lin Y.F."/>
            <person name="Hsu J.L."/>
            <person name="Li C.Y."/>
            <person name="Wang Z.W."/>
            <person name="Zhao X."/>
            <person name="Zhong W.Y."/>
            <person name="Ma X.K."/>
            <person name="Ma L."/>
            <person name="Huang J."/>
            <person name="Chen G.Z."/>
            <person name="Huang M.Z."/>
            <person name="Huang L."/>
            <person name="Peng D.H."/>
            <person name="Luo Y.B."/>
            <person name="Zou S.Q."/>
            <person name="Chen S.P."/>
            <person name="Lan S."/>
            <person name="Tsai W.C."/>
            <person name="Van de Peer Y."/>
            <person name="Liu Z.J."/>
        </authorList>
    </citation>
    <scope>NUCLEOTIDE SEQUENCE [LARGE SCALE GENOMIC DNA]</scope>
    <source>
        <strain evidence="10">Lor287</strain>
    </source>
</reference>
<dbReference type="GO" id="GO:0004252">
    <property type="term" value="F:serine-type endopeptidase activity"/>
    <property type="evidence" value="ECO:0007669"/>
    <property type="project" value="UniProtKB-UniRule"/>
</dbReference>
<dbReference type="PANTHER" id="PTHR11757:SF19">
    <property type="entry name" value="PROLYL ENDOPEPTIDASE-LIKE"/>
    <property type="match status" value="1"/>
</dbReference>
<keyword evidence="4 6" id="KW-0720">Serine protease</keyword>
<proteinExistence type="inferred from homology"/>
<evidence type="ECO:0000256" key="7">
    <source>
        <dbReference type="SAM" id="MobiDB-lite"/>
    </source>
</evidence>
<evidence type="ECO:0000256" key="1">
    <source>
        <dbReference type="ARBA" id="ARBA00005228"/>
    </source>
</evidence>
<evidence type="ECO:0000256" key="2">
    <source>
        <dbReference type="ARBA" id="ARBA00022670"/>
    </source>
</evidence>
<comment type="function">
    <text evidence="5">Serine peptidase whose precise substrate specificity remains unclear. Does not cleave peptides after a arginine or lysine residue. Regulates trans-Golgi network morphology and sorting by regulating the membrane binding of the AP-1 complex. May play a role in the regulation of synaptic vesicle exocytosis.</text>
</comment>
<dbReference type="InterPro" id="IPR001375">
    <property type="entry name" value="Peptidase_S9_cat"/>
</dbReference>
<evidence type="ECO:0000256" key="6">
    <source>
        <dbReference type="RuleBase" id="RU368024"/>
    </source>
</evidence>
<keyword evidence="3 6" id="KW-0378">Hydrolase</keyword>
<comment type="similarity">
    <text evidence="1 6">Belongs to the peptidase S9A family.</text>
</comment>
<gene>
    <name evidence="10" type="ORF">KSP39_PZI010743</name>
</gene>
<feature type="region of interest" description="Disordered" evidence="7">
    <location>
        <begin position="27"/>
        <end position="56"/>
    </location>
</feature>
<evidence type="ECO:0000256" key="4">
    <source>
        <dbReference type="ARBA" id="ARBA00022825"/>
    </source>
</evidence>
<feature type="domain" description="Peptidase S9A N-terminal" evidence="9">
    <location>
        <begin position="49"/>
        <end position="492"/>
    </location>
</feature>
<dbReference type="Pfam" id="PF02897">
    <property type="entry name" value="Peptidase_S9_N"/>
    <property type="match status" value="1"/>
</dbReference>
<dbReference type="EMBL" id="JBBWWQ010000008">
    <property type="protein sequence ID" value="KAK8941469.1"/>
    <property type="molecule type" value="Genomic_DNA"/>
</dbReference>
<dbReference type="InterPro" id="IPR023302">
    <property type="entry name" value="Pept_S9A_N"/>
</dbReference>
<evidence type="ECO:0000256" key="3">
    <source>
        <dbReference type="ARBA" id="ARBA00022801"/>
    </source>
</evidence>
<dbReference type="Proteomes" id="UP001418222">
    <property type="component" value="Unassembled WGS sequence"/>
</dbReference>
<evidence type="ECO:0000256" key="5">
    <source>
        <dbReference type="ARBA" id="ARBA00045448"/>
    </source>
</evidence>
<dbReference type="EC" id="3.4.21.-" evidence="6"/>
<organism evidence="10 11">
    <name type="scientific">Platanthera zijinensis</name>
    <dbReference type="NCBI Taxonomy" id="2320716"/>
    <lineage>
        <taxon>Eukaryota</taxon>
        <taxon>Viridiplantae</taxon>
        <taxon>Streptophyta</taxon>
        <taxon>Embryophyta</taxon>
        <taxon>Tracheophyta</taxon>
        <taxon>Spermatophyta</taxon>
        <taxon>Magnoliopsida</taxon>
        <taxon>Liliopsida</taxon>
        <taxon>Asparagales</taxon>
        <taxon>Orchidaceae</taxon>
        <taxon>Orchidoideae</taxon>
        <taxon>Orchideae</taxon>
        <taxon>Orchidinae</taxon>
        <taxon>Platanthera</taxon>
    </lineage>
</organism>
<comment type="caution">
    <text evidence="10">The sequence shown here is derived from an EMBL/GenBank/DDBJ whole genome shotgun (WGS) entry which is preliminary data.</text>
</comment>
<evidence type="ECO:0000313" key="11">
    <source>
        <dbReference type="Proteomes" id="UP001418222"/>
    </source>
</evidence>
<evidence type="ECO:0000259" key="8">
    <source>
        <dbReference type="Pfam" id="PF00326"/>
    </source>
</evidence>
<name>A0AAP0BM47_9ASPA</name>
<dbReference type="InterPro" id="IPR029058">
    <property type="entry name" value="AB_hydrolase_fold"/>
</dbReference>
<dbReference type="InterPro" id="IPR051543">
    <property type="entry name" value="Serine_Peptidase_S9A"/>
</dbReference>